<comment type="caution">
    <text evidence="1">The sequence shown here is derived from an EMBL/GenBank/DDBJ whole genome shotgun (WGS) entry which is preliminary data.</text>
</comment>
<keyword evidence="2" id="KW-1185">Reference proteome</keyword>
<accession>A0A2J8ADA9</accession>
<proteinExistence type="predicted"/>
<reference evidence="1 2" key="1">
    <citation type="journal article" date="2017" name="Mol. Biol. Evol.">
        <title>The 4-celled Tetrabaena socialis nuclear genome reveals the essential components for genetic control of cell number at the origin of multicellularity in the volvocine lineage.</title>
        <authorList>
            <person name="Featherston J."/>
            <person name="Arakaki Y."/>
            <person name="Hanschen E.R."/>
            <person name="Ferris P.J."/>
            <person name="Michod R.E."/>
            <person name="Olson B.J.S.C."/>
            <person name="Nozaki H."/>
            <person name="Durand P.M."/>
        </authorList>
    </citation>
    <scope>NUCLEOTIDE SEQUENCE [LARGE SCALE GENOMIC DNA]</scope>
    <source>
        <strain evidence="1 2">NIES-571</strain>
    </source>
</reference>
<name>A0A2J8ADA9_9CHLO</name>
<evidence type="ECO:0000313" key="1">
    <source>
        <dbReference type="EMBL" id="PNH10508.1"/>
    </source>
</evidence>
<dbReference type="Proteomes" id="UP000236333">
    <property type="component" value="Unassembled WGS sequence"/>
</dbReference>
<dbReference type="EMBL" id="PGGS01000054">
    <property type="protein sequence ID" value="PNH10508.1"/>
    <property type="molecule type" value="Genomic_DNA"/>
</dbReference>
<dbReference type="AlphaFoldDB" id="A0A2J8ADA9"/>
<organism evidence="1 2">
    <name type="scientific">Tetrabaena socialis</name>
    <dbReference type="NCBI Taxonomy" id="47790"/>
    <lineage>
        <taxon>Eukaryota</taxon>
        <taxon>Viridiplantae</taxon>
        <taxon>Chlorophyta</taxon>
        <taxon>core chlorophytes</taxon>
        <taxon>Chlorophyceae</taxon>
        <taxon>CS clade</taxon>
        <taxon>Chlamydomonadales</taxon>
        <taxon>Tetrabaenaceae</taxon>
        <taxon>Tetrabaena</taxon>
    </lineage>
</organism>
<gene>
    <name evidence="1" type="ORF">TSOC_002758</name>
</gene>
<evidence type="ECO:0000313" key="2">
    <source>
        <dbReference type="Proteomes" id="UP000236333"/>
    </source>
</evidence>
<protein>
    <submittedName>
        <fullName evidence="1">Uncharacterized protein</fullName>
    </submittedName>
</protein>
<sequence>MSSSSTLRHADEVVVRFGHLGHVVLQRLDDLYDNARHSGPYDIRVVVGVTTCGEGGRGSRVANRVVVRERGGGTAKPDGGYRLLELLPELGDLLGVLQLELPDDVLCAAPARAGGSLPPGAARMWTALVGGPSW</sequence>